<feature type="chain" id="PRO_5042134668" description="Secreted protein" evidence="1">
    <location>
        <begin position="18"/>
        <end position="79"/>
    </location>
</feature>
<keyword evidence="1" id="KW-0732">Signal</keyword>
<evidence type="ECO:0000256" key="1">
    <source>
        <dbReference type="SAM" id="SignalP"/>
    </source>
</evidence>
<feature type="signal peptide" evidence="1">
    <location>
        <begin position="1"/>
        <end position="17"/>
    </location>
</feature>
<dbReference type="AlphaFoldDB" id="A0AAE0XQT9"/>
<proteinExistence type="predicted"/>
<comment type="caution">
    <text evidence="2">The sequence shown here is derived from an EMBL/GenBank/DDBJ whole genome shotgun (WGS) entry which is preliminary data.</text>
</comment>
<dbReference type="EMBL" id="JAWDGP010007779">
    <property type="protein sequence ID" value="KAK3704951.1"/>
    <property type="molecule type" value="Genomic_DNA"/>
</dbReference>
<organism evidence="2 3">
    <name type="scientific">Elysia crispata</name>
    <name type="common">lettuce slug</name>
    <dbReference type="NCBI Taxonomy" id="231223"/>
    <lineage>
        <taxon>Eukaryota</taxon>
        <taxon>Metazoa</taxon>
        <taxon>Spiralia</taxon>
        <taxon>Lophotrochozoa</taxon>
        <taxon>Mollusca</taxon>
        <taxon>Gastropoda</taxon>
        <taxon>Heterobranchia</taxon>
        <taxon>Euthyneura</taxon>
        <taxon>Panpulmonata</taxon>
        <taxon>Sacoglossa</taxon>
        <taxon>Placobranchoidea</taxon>
        <taxon>Plakobranchidae</taxon>
        <taxon>Elysia</taxon>
    </lineage>
</organism>
<accession>A0AAE0XQT9</accession>
<gene>
    <name evidence="2" type="ORF">RRG08_017743</name>
</gene>
<evidence type="ECO:0000313" key="2">
    <source>
        <dbReference type="EMBL" id="KAK3704951.1"/>
    </source>
</evidence>
<sequence length="79" mass="9027">MEQYSIFSFTLLRSLLGFSFEVLTPSLDPWRLKVTALLVLQGARSQCQNGARSQCQNVWPTHSYYQLFRIIWSVAAIGS</sequence>
<protein>
    <recommendedName>
        <fullName evidence="4">Secreted protein</fullName>
    </recommendedName>
</protein>
<evidence type="ECO:0000313" key="3">
    <source>
        <dbReference type="Proteomes" id="UP001283361"/>
    </source>
</evidence>
<reference evidence="2" key="1">
    <citation type="journal article" date="2023" name="G3 (Bethesda)">
        <title>A reference genome for the long-term kleptoplast-retaining sea slug Elysia crispata morphotype clarki.</title>
        <authorList>
            <person name="Eastman K.E."/>
            <person name="Pendleton A.L."/>
            <person name="Shaikh M.A."/>
            <person name="Suttiyut T."/>
            <person name="Ogas R."/>
            <person name="Tomko P."/>
            <person name="Gavelis G."/>
            <person name="Widhalm J.R."/>
            <person name="Wisecaver J.H."/>
        </authorList>
    </citation>
    <scope>NUCLEOTIDE SEQUENCE</scope>
    <source>
        <strain evidence="2">ECLA1</strain>
    </source>
</reference>
<evidence type="ECO:0008006" key="4">
    <source>
        <dbReference type="Google" id="ProtNLM"/>
    </source>
</evidence>
<keyword evidence="3" id="KW-1185">Reference proteome</keyword>
<dbReference type="Proteomes" id="UP001283361">
    <property type="component" value="Unassembled WGS sequence"/>
</dbReference>
<name>A0AAE0XQT9_9GAST</name>